<organism evidence="1 2">
    <name type="scientific">Neohortaea acidophila</name>
    <dbReference type="NCBI Taxonomy" id="245834"/>
    <lineage>
        <taxon>Eukaryota</taxon>
        <taxon>Fungi</taxon>
        <taxon>Dikarya</taxon>
        <taxon>Ascomycota</taxon>
        <taxon>Pezizomycotina</taxon>
        <taxon>Dothideomycetes</taxon>
        <taxon>Dothideomycetidae</taxon>
        <taxon>Mycosphaerellales</taxon>
        <taxon>Teratosphaeriaceae</taxon>
        <taxon>Neohortaea</taxon>
    </lineage>
</organism>
<keyword evidence="2" id="KW-1185">Reference proteome</keyword>
<dbReference type="AlphaFoldDB" id="A0A6A6Q7J1"/>
<accession>A0A6A6Q7J1</accession>
<dbReference type="RefSeq" id="XP_033594610.1">
    <property type="nucleotide sequence ID" value="XM_033730191.1"/>
</dbReference>
<reference evidence="1" key="1">
    <citation type="journal article" date="2020" name="Stud. Mycol.">
        <title>101 Dothideomycetes genomes: a test case for predicting lifestyles and emergence of pathogens.</title>
        <authorList>
            <person name="Haridas S."/>
            <person name="Albert R."/>
            <person name="Binder M."/>
            <person name="Bloem J."/>
            <person name="Labutti K."/>
            <person name="Salamov A."/>
            <person name="Andreopoulos B."/>
            <person name="Baker S."/>
            <person name="Barry K."/>
            <person name="Bills G."/>
            <person name="Bluhm B."/>
            <person name="Cannon C."/>
            <person name="Castanera R."/>
            <person name="Culley D."/>
            <person name="Daum C."/>
            <person name="Ezra D."/>
            <person name="Gonzalez J."/>
            <person name="Henrissat B."/>
            <person name="Kuo A."/>
            <person name="Liang C."/>
            <person name="Lipzen A."/>
            <person name="Lutzoni F."/>
            <person name="Magnuson J."/>
            <person name="Mondo S."/>
            <person name="Nolan M."/>
            <person name="Ohm R."/>
            <person name="Pangilinan J."/>
            <person name="Park H.-J."/>
            <person name="Ramirez L."/>
            <person name="Alfaro M."/>
            <person name="Sun H."/>
            <person name="Tritt A."/>
            <person name="Yoshinaga Y."/>
            <person name="Zwiers L.-H."/>
            <person name="Turgeon B."/>
            <person name="Goodwin S."/>
            <person name="Spatafora J."/>
            <person name="Crous P."/>
            <person name="Grigoriev I."/>
        </authorList>
    </citation>
    <scope>NUCLEOTIDE SEQUENCE</scope>
    <source>
        <strain evidence="1">CBS 113389</strain>
    </source>
</reference>
<dbReference type="Proteomes" id="UP000799767">
    <property type="component" value="Unassembled WGS sequence"/>
</dbReference>
<proteinExistence type="predicted"/>
<name>A0A6A6Q7J1_9PEZI</name>
<evidence type="ECO:0000313" key="2">
    <source>
        <dbReference type="Proteomes" id="UP000799767"/>
    </source>
</evidence>
<sequence>MWCMHRDVNPCTSHEGSGGAHGVMSMRAQQIDRGGKKSAIKRLYVSGRWRVGRPYAPYTLQETSHACCRRSAGGRDVTTTLPFLPNDWCAGDESALPRHVASRIGFQPETRFDDDCTACNAPCSPSDPVAFVSSGLPSRQRLRATGKPLADGMGEGLDSFPSWTCTPCSRRRTIASGVGRHTTAR</sequence>
<protein>
    <submittedName>
        <fullName evidence="1">Uncharacterized protein</fullName>
    </submittedName>
</protein>
<dbReference type="EMBL" id="MU001631">
    <property type="protein sequence ID" value="KAF2488041.1"/>
    <property type="molecule type" value="Genomic_DNA"/>
</dbReference>
<gene>
    <name evidence="1" type="ORF">BDY17DRAFT_22957</name>
</gene>
<evidence type="ECO:0000313" key="1">
    <source>
        <dbReference type="EMBL" id="KAF2488041.1"/>
    </source>
</evidence>
<dbReference type="GeneID" id="54471193"/>